<name>A0A2T9Z035_9FUNG</name>
<evidence type="ECO:0000313" key="1">
    <source>
        <dbReference type="EMBL" id="PVU97958.1"/>
    </source>
</evidence>
<gene>
    <name evidence="1" type="ORF">BB561_000180</name>
</gene>
<protein>
    <submittedName>
        <fullName evidence="1">Uncharacterized protein</fullName>
    </submittedName>
</protein>
<reference evidence="1 2" key="1">
    <citation type="journal article" date="2018" name="MBio">
        <title>Comparative Genomics Reveals the Core Gene Toolbox for the Fungus-Insect Symbiosis.</title>
        <authorList>
            <person name="Wang Y."/>
            <person name="Stata M."/>
            <person name="Wang W."/>
            <person name="Stajich J.E."/>
            <person name="White M.M."/>
            <person name="Moncalvo J.M."/>
        </authorList>
    </citation>
    <scope>NUCLEOTIDE SEQUENCE [LARGE SCALE GENOMIC DNA]</scope>
    <source>
        <strain evidence="1 2">SWE-8-4</strain>
    </source>
</reference>
<sequence>MWVASDSRFYSRSWASSKTLMHINTNDPLCADILKKYYYALIRKKILRYDFAQITRDNREYLETLIINKYLTTSNLRIVNIKYSGCSKQHRSICISKQHKIINVLQLAPSPQGSRTKLINAQLEIVGKPILFPTLEPDNTSDQKGTPGENNTENYNLVLENCNMVHSSTGTIYPTPTASTSNHNQQTPSKTNDLEITPLILLFETNNVSGLESDIILHRLVKDKTEITNQRIFTEFFKALNESSIRSFIKPENVAILSNHYRYIHILSGLITRTKDKFIPKAQEIGAVLAAQPEASADDIVTTHFGLNI</sequence>
<proteinExistence type="predicted"/>
<comment type="caution">
    <text evidence="1">The sequence shown here is derived from an EMBL/GenBank/DDBJ whole genome shotgun (WGS) entry which is preliminary data.</text>
</comment>
<keyword evidence="2" id="KW-1185">Reference proteome</keyword>
<evidence type="ECO:0000313" key="2">
    <source>
        <dbReference type="Proteomes" id="UP000245383"/>
    </source>
</evidence>
<dbReference type="EMBL" id="MBFR01000005">
    <property type="protein sequence ID" value="PVU97958.1"/>
    <property type="molecule type" value="Genomic_DNA"/>
</dbReference>
<dbReference type="Proteomes" id="UP000245383">
    <property type="component" value="Unassembled WGS sequence"/>
</dbReference>
<accession>A0A2T9Z035</accession>
<organism evidence="1 2">
    <name type="scientific">Smittium simulii</name>
    <dbReference type="NCBI Taxonomy" id="133385"/>
    <lineage>
        <taxon>Eukaryota</taxon>
        <taxon>Fungi</taxon>
        <taxon>Fungi incertae sedis</taxon>
        <taxon>Zoopagomycota</taxon>
        <taxon>Kickxellomycotina</taxon>
        <taxon>Harpellomycetes</taxon>
        <taxon>Harpellales</taxon>
        <taxon>Legeriomycetaceae</taxon>
        <taxon>Smittium</taxon>
    </lineage>
</organism>
<dbReference type="AlphaFoldDB" id="A0A2T9Z035"/>
<dbReference type="OrthoDB" id="6769862at2759"/>